<comment type="caution">
    <text evidence="4">The sequence shown here is derived from an EMBL/GenBank/DDBJ whole genome shotgun (WGS) entry which is preliminary data.</text>
</comment>
<keyword evidence="5" id="KW-1185">Reference proteome</keyword>
<dbReference type="EMBL" id="JAFEMO010000013">
    <property type="protein sequence ID" value="KAH7550013.1"/>
    <property type="molecule type" value="Genomic_DNA"/>
</dbReference>
<feature type="region of interest" description="Disordered" evidence="3">
    <location>
        <begin position="36"/>
        <end position="64"/>
    </location>
</feature>
<dbReference type="PANTHER" id="PTHR33142:SF15">
    <property type="entry name" value="CYCLIN-DEPENDENT PROTEIN KINASE INHIBITOR SMR4"/>
    <property type="match status" value="1"/>
</dbReference>
<protein>
    <submittedName>
        <fullName evidence="4">Uncharacterized protein</fullName>
    </submittedName>
</protein>
<evidence type="ECO:0000313" key="4">
    <source>
        <dbReference type="EMBL" id="KAH7550013.1"/>
    </source>
</evidence>
<gene>
    <name evidence="4" type="ORF">JRO89_XS13G0119900</name>
</gene>
<dbReference type="InterPro" id="IPR040389">
    <property type="entry name" value="SMR"/>
</dbReference>
<accession>A0ABQ8H7X2</accession>
<evidence type="ECO:0000313" key="5">
    <source>
        <dbReference type="Proteomes" id="UP000827721"/>
    </source>
</evidence>
<dbReference type="PANTHER" id="PTHR33142">
    <property type="entry name" value="CYCLIN-DEPENDENT PROTEIN KINASE INHIBITOR SMR13"/>
    <property type="match status" value="1"/>
</dbReference>
<reference evidence="4 5" key="1">
    <citation type="submission" date="2021-02" db="EMBL/GenBank/DDBJ databases">
        <title>Plant Genome Project.</title>
        <authorList>
            <person name="Zhang R.-G."/>
        </authorList>
    </citation>
    <scope>NUCLEOTIDE SEQUENCE [LARGE SCALE GENOMIC DNA]</scope>
    <source>
        <tissue evidence="4">Leaves</tissue>
    </source>
</reference>
<dbReference type="Proteomes" id="UP000827721">
    <property type="component" value="Unassembled WGS sequence"/>
</dbReference>
<name>A0ABQ8H7X2_9ROSI</name>
<keyword evidence="1" id="KW-0649">Protein kinase inhibitor</keyword>
<organism evidence="4 5">
    <name type="scientific">Xanthoceras sorbifolium</name>
    <dbReference type="NCBI Taxonomy" id="99658"/>
    <lineage>
        <taxon>Eukaryota</taxon>
        <taxon>Viridiplantae</taxon>
        <taxon>Streptophyta</taxon>
        <taxon>Embryophyta</taxon>
        <taxon>Tracheophyta</taxon>
        <taxon>Spermatophyta</taxon>
        <taxon>Magnoliopsida</taxon>
        <taxon>eudicotyledons</taxon>
        <taxon>Gunneridae</taxon>
        <taxon>Pentapetalae</taxon>
        <taxon>rosids</taxon>
        <taxon>malvids</taxon>
        <taxon>Sapindales</taxon>
        <taxon>Sapindaceae</taxon>
        <taxon>Xanthoceroideae</taxon>
        <taxon>Xanthoceras</taxon>
    </lineage>
</organism>
<proteinExistence type="predicted"/>
<evidence type="ECO:0000256" key="1">
    <source>
        <dbReference type="ARBA" id="ARBA00023013"/>
    </source>
</evidence>
<evidence type="ECO:0000256" key="2">
    <source>
        <dbReference type="ARBA" id="ARBA00023306"/>
    </source>
</evidence>
<evidence type="ECO:0000256" key="3">
    <source>
        <dbReference type="SAM" id="MobiDB-lite"/>
    </source>
</evidence>
<keyword evidence="2" id="KW-0131">Cell cycle</keyword>
<sequence length="81" mass="9336">MEEKYEEMVMVQEGCSTPTRGEYRIPAVPVVCPPPPKKKKPFSFGEKRDPQKNGYFQPPELERTREAIVDIHSKLDTSRLS</sequence>